<feature type="transmembrane region" description="Helical" evidence="1">
    <location>
        <begin position="25"/>
        <end position="48"/>
    </location>
</feature>
<name>A0A6G4A4K4_9BACL</name>
<accession>A0A6G4A4K4</accession>
<organism evidence="2">
    <name type="scientific">Paenibacillus sp. SYP-B3998</name>
    <dbReference type="NCBI Taxonomy" id="2678564"/>
    <lineage>
        <taxon>Bacteria</taxon>
        <taxon>Bacillati</taxon>
        <taxon>Bacillota</taxon>
        <taxon>Bacilli</taxon>
        <taxon>Bacillales</taxon>
        <taxon>Paenibacillaceae</taxon>
        <taxon>Paenibacillus</taxon>
    </lineage>
</organism>
<feature type="transmembrane region" description="Helical" evidence="1">
    <location>
        <begin position="198"/>
        <end position="219"/>
    </location>
</feature>
<feature type="transmembrane region" description="Helical" evidence="1">
    <location>
        <begin position="125"/>
        <end position="151"/>
    </location>
</feature>
<evidence type="ECO:0000256" key="1">
    <source>
        <dbReference type="SAM" id="Phobius"/>
    </source>
</evidence>
<comment type="caution">
    <text evidence="2">The sequence shown here is derived from an EMBL/GenBank/DDBJ whole genome shotgun (WGS) entry which is preliminary data.</text>
</comment>
<gene>
    <name evidence="2" type="ORF">GK047_25180</name>
</gene>
<dbReference type="EMBL" id="JAAIKC010000015">
    <property type="protein sequence ID" value="NEW09260.1"/>
    <property type="molecule type" value="Genomic_DNA"/>
</dbReference>
<feature type="transmembrane region" description="Helical" evidence="1">
    <location>
        <begin position="60"/>
        <end position="82"/>
    </location>
</feature>
<feature type="transmembrane region" description="Helical" evidence="1">
    <location>
        <begin position="89"/>
        <end position="105"/>
    </location>
</feature>
<keyword evidence="1" id="KW-0812">Transmembrane</keyword>
<protein>
    <submittedName>
        <fullName evidence="2">Uncharacterized protein</fullName>
    </submittedName>
</protein>
<keyword evidence="1" id="KW-1133">Transmembrane helix</keyword>
<dbReference type="AlphaFoldDB" id="A0A6G4A4K4"/>
<feature type="transmembrane region" description="Helical" evidence="1">
    <location>
        <begin position="231"/>
        <end position="250"/>
    </location>
</feature>
<reference evidence="2" key="1">
    <citation type="submission" date="2020-02" db="EMBL/GenBank/DDBJ databases">
        <authorList>
            <person name="Shen X.-R."/>
            <person name="Zhang Y.-X."/>
        </authorList>
    </citation>
    <scope>NUCLEOTIDE SEQUENCE</scope>
    <source>
        <strain evidence="2">SYP-B3998</strain>
    </source>
</reference>
<feature type="transmembrane region" description="Helical" evidence="1">
    <location>
        <begin position="163"/>
        <end position="186"/>
    </location>
</feature>
<proteinExistence type="predicted"/>
<evidence type="ECO:0000313" key="2">
    <source>
        <dbReference type="EMBL" id="NEW09260.1"/>
    </source>
</evidence>
<keyword evidence="1" id="KW-0472">Membrane</keyword>
<feature type="transmembrane region" description="Helical" evidence="1">
    <location>
        <begin position="262"/>
        <end position="283"/>
    </location>
</feature>
<sequence length="293" mass="32295">MDHESSKSGFERKKRAVQFFEGEKWLVLTGLLGVLLAVLSAAWVLLYGGAVPPNGNVTNAISFDAALGIFLISTAAIVPFSAMGAKGRVFFRWSYILLALYSYFAETVQNFRGVNPRFVKGDSTFDLTVGSIFAFVALLLILSYLFLAIHYFRRKAYMLRPNLVIGIRYAMIAIICSFAAGIWISVNQGRIVGLHGNIIWLHGLGFHAIQAVPIVAWLSERSLLTTKSQSRLIHLTGTAYLLGLIGIGWQTYLGHSIIEWSLLPLFVSGCFLFSLGMGALVLHKTAIGLTFRK</sequence>